<sequence length="83" mass="9502">MARDIKKYRENFSVLGRKLLQSLWAEAGQSRNRKLSSKVFLKKGSSFVVNLCREKCGQSHLMAPLQKDLKKSPPGRFFSIIMS</sequence>
<organism evidence="1 2">
    <name type="scientific">Candidatus Portnoybacteria bacterium CG10_big_fil_rev_8_21_14_0_10_44_7</name>
    <dbReference type="NCBI Taxonomy" id="1974816"/>
    <lineage>
        <taxon>Bacteria</taxon>
        <taxon>Candidatus Portnoyibacteriota</taxon>
    </lineage>
</organism>
<accession>A0A2M8KI60</accession>
<gene>
    <name evidence="1" type="ORF">COU85_02760</name>
</gene>
<evidence type="ECO:0000313" key="1">
    <source>
        <dbReference type="EMBL" id="PJE59605.1"/>
    </source>
</evidence>
<protein>
    <submittedName>
        <fullName evidence="1">Uncharacterized protein</fullName>
    </submittedName>
</protein>
<comment type="caution">
    <text evidence="1">The sequence shown here is derived from an EMBL/GenBank/DDBJ whole genome shotgun (WGS) entry which is preliminary data.</text>
</comment>
<proteinExistence type="predicted"/>
<evidence type="ECO:0000313" key="2">
    <source>
        <dbReference type="Proteomes" id="UP000231086"/>
    </source>
</evidence>
<reference evidence="2" key="1">
    <citation type="submission" date="2017-09" db="EMBL/GenBank/DDBJ databases">
        <title>Depth-based differentiation of microbial function through sediment-hosted aquifers and enrichment of novel symbionts in the deep terrestrial subsurface.</title>
        <authorList>
            <person name="Probst A.J."/>
            <person name="Ladd B."/>
            <person name="Jarett J.K."/>
            <person name="Geller-Mcgrath D.E."/>
            <person name="Sieber C.M.K."/>
            <person name="Emerson J.B."/>
            <person name="Anantharaman K."/>
            <person name="Thomas B.C."/>
            <person name="Malmstrom R."/>
            <person name="Stieglmeier M."/>
            <person name="Klingl A."/>
            <person name="Woyke T."/>
            <person name="Ryan C.M."/>
            <person name="Banfield J.F."/>
        </authorList>
    </citation>
    <scope>NUCLEOTIDE SEQUENCE [LARGE SCALE GENOMIC DNA]</scope>
</reference>
<dbReference type="EMBL" id="PFEA01000053">
    <property type="protein sequence ID" value="PJE59605.1"/>
    <property type="molecule type" value="Genomic_DNA"/>
</dbReference>
<dbReference type="AlphaFoldDB" id="A0A2M8KI60"/>
<dbReference type="Proteomes" id="UP000231086">
    <property type="component" value="Unassembled WGS sequence"/>
</dbReference>
<name>A0A2M8KI60_9BACT</name>